<feature type="transmembrane region" description="Helical" evidence="6">
    <location>
        <begin position="300"/>
        <end position="333"/>
    </location>
</feature>
<dbReference type="SUPFAM" id="SSF103473">
    <property type="entry name" value="MFS general substrate transporter"/>
    <property type="match status" value="1"/>
</dbReference>
<evidence type="ECO:0000256" key="5">
    <source>
        <dbReference type="ARBA" id="ARBA00023136"/>
    </source>
</evidence>
<dbReference type="Pfam" id="PF07690">
    <property type="entry name" value="MFS_1"/>
    <property type="match status" value="1"/>
</dbReference>
<gene>
    <name evidence="7" type="ORF">SAMN05216195_102607</name>
</gene>
<dbReference type="RefSeq" id="WP_170176101.1">
    <property type="nucleotide sequence ID" value="NZ_FOFT01000002.1"/>
</dbReference>
<evidence type="ECO:0000256" key="3">
    <source>
        <dbReference type="ARBA" id="ARBA00022692"/>
    </source>
</evidence>
<evidence type="ECO:0000256" key="6">
    <source>
        <dbReference type="SAM" id="Phobius"/>
    </source>
</evidence>
<dbReference type="CDD" id="cd06173">
    <property type="entry name" value="MFS_MefA_like"/>
    <property type="match status" value="1"/>
</dbReference>
<accession>A0A1H9GMB8</accession>
<dbReference type="InterPro" id="IPR011701">
    <property type="entry name" value="MFS"/>
</dbReference>
<feature type="transmembrane region" description="Helical" evidence="6">
    <location>
        <begin position="26"/>
        <end position="46"/>
    </location>
</feature>
<feature type="transmembrane region" description="Helical" evidence="6">
    <location>
        <begin position="236"/>
        <end position="257"/>
    </location>
</feature>
<dbReference type="GO" id="GO:0022857">
    <property type="term" value="F:transmembrane transporter activity"/>
    <property type="evidence" value="ECO:0007669"/>
    <property type="project" value="InterPro"/>
</dbReference>
<feature type="transmembrane region" description="Helical" evidence="6">
    <location>
        <begin position="185"/>
        <end position="202"/>
    </location>
</feature>
<protein>
    <submittedName>
        <fullName evidence="7">Predicted arabinose efflux permease, MFS family</fullName>
    </submittedName>
</protein>
<feature type="transmembrane region" description="Helical" evidence="6">
    <location>
        <begin position="376"/>
        <end position="402"/>
    </location>
</feature>
<dbReference type="InterPro" id="IPR036259">
    <property type="entry name" value="MFS_trans_sf"/>
</dbReference>
<evidence type="ECO:0000256" key="2">
    <source>
        <dbReference type="ARBA" id="ARBA00022475"/>
    </source>
</evidence>
<reference evidence="8" key="1">
    <citation type="submission" date="2016-10" db="EMBL/GenBank/DDBJ databases">
        <authorList>
            <person name="Varghese N."/>
            <person name="Submissions S."/>
        </authorList>
    </citation>
    <scope>NUCLEOTIDE SEQUENCE [LARGE SCALE GENOMIC DNA]</scope>
    <source>
        <strain evidence="8">CGMCC 4.578</strain>
    </source>
</reference>
<keyword evidence="3 6" id="KW-0812">Transmembrane</keyword>
<evidence type="ECO:0000313" key="7">
    <source>
        <dbReference type="EMBL" id="SEQ51236.1"/>
    </source>
</evidence>
<organism evidence="7 8">
    <name type="scientific">Lentzea flaviverrucosa</name>
    <dbReference type="NCBI Taxonomy" id="200379"/>
    <lineage>
        <taxon>Bacteria</taxon>
        <taxon>Bacillati</taxon>
        <taxon>Actinomycetota</taxon>
        <taxon>Actinomycetes</taxon>
        <taxon>Pseudonocardiales</taxon>
        <taxon>Pseudonocardiaceae</taxon>
        <taxon>Lentzea</taxon>
    </lineage>
</organism>
<dbReference type="PANTHER" id="PTHR23513">
    <property type="entry name" value="INTEGRAL MEMBRANE EFFLUX PROTEIN-RELATED"/>
    <property type="match status" value="1"/>
</dbReference>
<dbReference type="EMBL" id="FOFT01000002">
    <property type="protein sequence ID" value="SEQ51236.1"/>
    <property type="molecule type" value="Genomic_DNA"/>
</dbReference>
<keyword evidence="5 6" id="KW-0472">Membrane</keyword>
<feature type="transmembrane region" description="Helical" evidence="6">
    <location>
        <begin position="58"/>
        <end position="80"/>
    </location>
</feature>
<comment type="subcellular location">
    <subcellularLocation>
        <location evidence="1">Cell membrane</location>
        <topology evidence="1">Multi-pass membrane protein</topology>
    </subcellularLocation>
</comment>
<dbReference type="Gene3D" id="1.20.1250.20">
    <property type="entry name" value="MFS general substrate transporter like domains"/>
    <property type="match status" value="1"/>
</dbReference>
<dbReference type="AlphaFoldDB" id="A0A1H9GMB8"/>
<dbReference type="Proteomes" id="UP000199028">
    <property type="component" value="Unassembled WGS sequence"/>
</dbReference>
<proteinExistence type="predicted"/>
<name>A0A1H9GMB8_9PSEU</name>
<keyword evidence="8" id="KW-1185">Reference proteome</keyword>
<evidence type="ECO:0000256" key="4">
    <source>
        <dbReference type="ARBA" id="ARBA00022989"/>
    </source>
</evidence>
<evidence type="ECO:0000256" key="1">
    <source>
        <dbReference type="ARBA" id="ARBA00004651"/>
    </source>
</evidence>
<evidence type="ECO:0000313" key="8">
    <source>
        <dbReference type="Proteomes" id="UP000199028"/>
    </source>
</evidence>
<sequence>MTAVPEVDDPGVTTEAPRSLWRDRRALGWAFATGVSAVGDEIWYVALAFTAAQLGNAALAGLVLACATIPRALLTILGGALTDRFDARRMMIGADLARIVVLAGALLALAATGVSAGLLMVVGLLFGVADAFYGPASGAFPRQLVRRTELVRLSALRQLLDRLAGVLGAPLGGLVLVAWGLGGAMLLDLISFAVVLVVLVAVRPRWPLARSTGSTVRTDIRDGLNYLRLTPKVRDLVITLSGLNVFVSPVVAVGLALHAVGSGWGGVGLGWLTAAMGGGAAIGTLIVLKWRPERPLRAAVLLLFGQAASLALVGNAGYAATLGGMVVVGVVAGLASPMLSGAFQATVDEEYIGRVGSVLSLTDDALMPLTMVGFGLLAQLLGLGTAALLFAGGFIALLLYALSRPHVRDLRIPDERNS</sequence>
<keyword evidence="2" id="KW-1003">Cell membrane</keyword>
<keyword evidence="4 6" id="KW-1133">Transmembrane helix</keyword>
<feature type="transmembrane region" description="Helical" evidence="6">
    <location>
        <begin position="269"/>
        <end position="288"/>
    </location>
</feature>
<dbReference type="GO" id="GO:0005886">
    <property type="term" value="C:plasma membrane"/>
    <property type="evidence" value="ECO:0007669"/>
    <property type="project" value="UniProtKB-SubCell"/>
</dbReference>
<dbReference type="PANTHER" id="PTHR23513:SF6">
    <property type="entry name" value="MAJOR FACILITATOR SUPERFAMILY ASSOCIATED DOMAIN-CONTAINING PROTEIN"/>
    <property type="match status" value="1"/>
</dbReference>